<evidence type="ECO:0000256" key="4">
    <source>
        <dbReference type="ARBA" id="ARBA00022527"/>
    </source>
</evidence>
<evidence type="ECO:0000256" key="7">
    <source>
        <dbReference type="ARBA" id="ARBA00022777"/>
    </source>
</evidence>
<dbReference type="GO" id="GO:0005524">
    <property type="term" value="F:ATP binding"/>
    <property type="evidence" value="ECO:0007669"/>
    <property type="project" value="UniProtKB-UniRule"/>
</dbReference>
<dbReference type="WBParaSite" id="Pan_g1429.t1">
    <property type="protein sequence ID" value="Pan_g1429.t1"/>
    <property type="gene ID" value="Pan_g1429"/>
</dbReference>
<dbReference type="EC" id="2.7.11.1" evidence="2"/>
<evidence type="ECO:0000256" key="3">
    <source>
        <dbReference type="ARBA" id="ARBA00016885"/>
    </source>
</evidence>
<dbReference type="Gene3D" id="3.30.200.20">
    <property type="entry name" value="Phosphorylase Kinase, domain 1"/>
    <property type="match status" value="1"/>
</dbReference>
<sequence>MFANTMNIKLNKSAATLQYPSTLCIPNARGNIMLRQRSKLRNVSATGTNVIDNTAVEADAAFFKGKYYIGPEIGRGGFGVVNAGYCMKTGVPVAIKYIMRKNVPTWSKIGAIRVPLEIVLLKKTQDIVGVIQMYAWFERPEGFIIILERPLQACDLFDLITDRGYLSEATARTIFRQIAEAVKSLDDLDIVHRDIKDENIIFDPINGTAKIIDFGSGSFDVNARFREFEGTRVYSPPEWIRTMRYQGNHATIWSLGILLYDLVIGDVPFHRDYDILGGHIRWRRFLTDDLKDLILGCLADSPRERFTIDDVLAHPWLTEHIVADIGSATFKLRESKIREQLIKFDKECVEKWALTSAAKELEEKKKAAEEALRKIEEEKLKAEEEAQKKAEEEKLNPPPTETKEEKEYARMAFSCCADGIHRPHIDTLIYEISMGNSITHIIGGSSNSSSSSSSPSSSADSGFGSNNNTSPRLQPPPCCCHSVSPHIDKKPATMESLEWFERYIAPSMPLPAIKSGIFAESLADSGPDDDFPFVFDSS</sequence>
<dbReference type="SMART" id="SM00220">
    <property type="entry name" value="S_TKc"/>
    <property type="match status" value="1"/>
</dbReference>
<dbReference type="InterPro" id="IPR017441">
    <property type="entry name" value="Protein_kinase_ATP_BS"/>
</dbReference>
<dbReference type="InterPro" id="IPR011009">
    <property type="entry name" value="Kinase-like_dom_sf"/>
</dbReference>
<dbReference type="PANTHER" id="PTHR22984:SF25">
    <property type="entry name" value="PROTEIN KINASE DOMAIN-CONTAINING PROTEIN"/>
    <property type="match status" value="1"/>
</dbReference>
<feature type="region of interest" description="Disordered" evidence="13">
    <location>
        <begin position="383"/>
        <end position="406"/>
    </location>
</feature>
<feature type="compositionally biased region" description="Low complexity" evidence="13">
    <location>
        <begin position="444"/>
        <end position="468"/>
    </location>
</feature>
<dbReference type="Proteomes" id="UP000492821">
    <property type="component" value="Unassembled WGS sequence"/>
</dbReference>
<keyword evidence="5" id="KW-0808">Transferase</keyword>
<dbReference type="InterPro" id="IPR008271">
    <property type="entry name" value="Ser/Thr_kinase_AS"/>
</dbReference>
<keyword evidence="8 12" id="KW-0067">ATP-binding</keyword>
<evidence type="ECO:0000256" key="13">
    <source>
        <dbReference type="SAM" id="MobiDB-lite"/>
    </source>
</evidence>
<evidence type="ECO:0000259" key="14">
    <source>
        <dbReference type="PROSITE" id="PS50011"/>
    </source>
</evidence>
<evidence type="ECO:0000256" key="6">
    <source>
        <dbReference type="ARBA" id="ARBA00022741"/>
    </source>
</evidence>
<dbReference type="PROSITE" id="PS00107">
    <property type="entry name" value="PROTEIN_KINASE_ATP"/>
    <property type="match status" value="1"/>
</dbReference>
<dbReference type="SUPFAM" id="SSF56112">
    <property type="entry name" value="Protein kinase-like (PK-like)"/>
    <property type="match status" value="1"/>
</dbReference>
<feature type="region of interest" description="Disordered" evidence="13">
    <location>
        <begin position="444"/>
        <end position="477"/>
    </location>
</feature>
<proteinExistence type="predicted"/>
<evidence type="ECO:0000256" key="2">
    <source>
        <dbReference type="ARBA" id="ARBA00012513"/>
    </source>
</evidence>
<comment type="catalytic activity">
    <reaction evidence="11">
        <text>L-seryl-[protein] + ATP = O-phospho-L-seryl-[protein] + ADP + H(+)</text>
        <dbReference type="Rhea" id="RHEA:17989"/>
        <dbReference type="Rhea" id="RHEA-COMP:9863"/>
        <dbReference type="Rhea" id="RHEA-COMP:11604"/>
        <dbReference type="ChEBI" id="CHEBI:15378"/>
        <dbReference type="ChEBI" id="CHEBI:29999"/>
        <dbReference type="ChEBI" id="CHEBI:30616"/>
        <dbReference type="ChEBI" id="CHEBI:83421"/>
        <dbReference type="ChEBI" id="CHEBI:456216"/>
        <dbReference type="EC" id="2.7.11.1"/>
    </reaction>
</comment>
<keyword evidence="4" id="KW-0723">Serine/threonine-protein kinase</keyword>
<evidence type="ECO:0000256" key="5">
    <source>
        <dbReference type="ARBA" id="ARBA00022679"/>
    </source>
</evidence>
<feature type="domain" description="Protein kinase" evidence="14">
    <location>
        <begin position="67"/>
        <end position="317"/>
    </location>
</feature>
<keyword evidence="7" id="KW-0418">Kinase</keyword>
<reference evidence="15" key="1">
    <citation type="journal article" date="2013" name="Genetics">
        <title>The draft genome and transcriptome of Panagrellus redivivus are shaped by the harsh demands of a free-living lifestyle.</title>
        <authorList>
            <person name="Srinivasan J."/>
            <person name="Dillman A.R."/>
            <person name="Macchietto M.G."/>
            <person name="Heikkinen L."/>
            <person name="Lakso M."/>
            <person name="Fracchia K.M."/>
            <person name="Antoshechkin I."/>
            <person name="Mortazavi A."/>
            <person name="Wong G."/>
            <person name="Sternberg P.W."/>
        </authorList>
    </citation>
    <scope>NUCLEOTIDE SEQUENCE [LARGE SCALE GENOMIC DNA]</scope>
    <source>
        <strain evidence="15">MT8872</strain>
    </source>
</reference>
<dbReference type="PROSITE" id="PS50011">
    <property type="entry name" value="PROTEIN_KINASE_DOM"/>
    <property type="match status" value="1"/>
</dbReference>
<dbReference type="GO" id="GO:0004674">
    <property type="term" value="F:protein serine/threonine kinase activity"/>
    <property type="evidence" value="ECO:0007669"/>
    <property type="project" value="UniProtKB-KW"/>
</dbReference>
<reference evidence="16" key="2">
    <citation type="submission" date="2020-10" db="UniProtKB">
        <authorList>
            <consortium name="WormBaseParasite"/>
        </authorList>
    </citation>
    <scope>IDENTIFICATION</scope>
</reference>
<dbReference type="InterPro" id="IPR051138">
    <property type="entry name" value="PIM_Ser/Thr_kinase"/>
</dbReference>
<evidence type="ECO:0000256" key="8">
    <source>
        <dbReference type="ARBA" id="ARBA00022840"/>
    </source>
</evidence>
<dbReference type="Pfam" id="PF00069">
    <property type="entry name" value="Pkinase"/>
    <property type="match status" value="1"/>
</dbReference>
<comment type="catalytic activity">
    <reaction evidence="10">
        <text>L-threonyl-[protein] + ATP = O-phospho-L-threonyl-[protein] + ADP + H(+)</text>
        <dbReference type="Rhea" id="RHEA:46608"/>
        <dbReference type="Rhea" id="RHEA-COMP:11060"/>
        <dbReference type="Rhea" id="RHEA-COMP:11605"/>
        <dbReference type="ChEBI" id="CHEBI:15378"/>
        <dbReference type="ChEBI" id="CHEBI:30013"/>
        <dbReference type="ChEBI" id="CHEBI:30616"/>
        <dbReference type="ChEBI" id="CHEBI:61977"/>
        <dbReference type="ChEBI" id="CHEBI:456216"/>
        <dbReference type="EC" id="2.7.11.1"/>
    </reaction>
</comment>
<dbReference type="GO" id="GO:0005737">
    <property type="term" value="C:cytoplasm"/>
    <property type="evidence" value="ECO:0007669"/>
    <property type="project" value="TreeGrafter"/>
</dbReference>
<evidence type="ECO:0000313" key="16">
    <source>
        <dbReference type="WBParaSite" id="Pan_g1429.t1"/>
    </source>
</evidence>
<dbReference type="GO" id="GO:0030430">
    <property type="term" value="C:host cell cytoplasm"/>
    <property type="evidence" value="ECO:0007669"/>
    <property type="project" value="UniProtKB-SubCell"/>
</dbReference>
<dbReference type="Gene3D" id="1.10.510.10">
    <property type="entry name" value="Transferase(Phosphotransferase) domain 1"/>
    <property type="match status" value="1"/>
</dbReference>
<evidence type="ECO:0000256" key="10">
    <source>
        <dbReference type="ARBA" id="ARBA00047899"/>
    </source>
</evidence>
<evidence type="ECO:0000313" key="15">
    <source>
        <dbReference type="Proteomes" id="UP000492821"/>
    </source>
</evidence>
<evidence type="ECO:0000256" key="11">
    <source>
        <dbReference type="ARBA" id="ARBA00048679"/>
    </source>
</evidence>
<dbReference type="InterPro" id="IPR000719">
    <property type="entry name" value="Prot_kinase_dom"/>
</dbReference>
<organism evidence="15 16">
    <name type="scientific">Panagrellus redivivus</name>
    <name type="common">Microworm</name>
    <dbReference type="NCBI Taxonomy" id="6233"/>
    <lineage>
        <taxon>Eukaryota</taxon>
        <taxon>Metazoa</taxon>
        <taxon>Ecdysozoa</taxon>
        <taxon>Nematoda</taxon>
        <taxon>Chromadorea</taxon>
        <taxon>Rhabditida</taxon>
        <taxon>Tylenchina</taxon>
        <taxon>Panagrolaimomorpha</taxon>
        <taxon>Panagrolaimoidea</taxon>
        <taxon>Panagrolaimidae</taxon>
        <taxon>Panagrellus</taxon>
    </lineage>
</organism>
<dbReference type="AlphaFoldDB" id="A0A7E4UYA7"/>
<evidence type="ECO:0000256" key="12">
    <source>
        <dbReference type="PROSITE-ProRule" id="PRU10141"/>
    </source>
</evidence>
<keyword evidence="6 12" id="KW-0547">Nucleotide-binding</keyword>
<protein>
    <recommendedName>
        <fullName evidence="3">Serine/threonine-protein kinase 1</fullName>
        <ecNumber evidence="2">2.7.11.1</ecNumber>
    </recommendedName>
</protein>
<dbReference type="PANTHER" id="PTHR22984">
    <property type="entry name" value="SERINE/THREONINE-PROTEIN KINASE PIM"/>
    <property type="match status" value="1"/>
</dbReference>
<feature type="binding site" evidence="12">
    <location>
        <position position="96"/>
    </location>
    <ligand>
        <name>ATP</name>
        <dbReference type="ChEBI" id="CHEBI:30616"/>
    </ligand>
</feature>
<keyword evidence="15" id="KW-1185">Reference proteome</keyword>
<comment type="subcellular location">
    <subcellularLocation>
        <location evidence="1">Host cytoplasm</location>
    </subcellularLocation>
</comment>
<keyword evidence="9" id="KW-1035">Host cytoplasm</keyword>
<evidence type="ECO:0000256" key="1">
    <source>
        <dbReference type="ARBA" id="ARBA00004192"/>
    </source>
</evidence>
<accession>A0A7E4UYA7</accession>
<evidence type="ECO:0000256" key="9">
    <source>
        <dbReference type="ARBA" id="ARBA00023200"/>
    </source>
</evidence>
<dbReference type="PROSITE" id="PS00108">
    <property type="entry name" value="PROTEIN_KINASE_ST"/>
    <property type="match status" value="1"/>
</dbReference>
<name>A0A7E4UYA7_PANRE</name>